<keyword evidence="2" id="KW-0472">Membrane</keyword>
<feature type="transmembrane region" description="Helical" evidence="2">
    <location>
        <begin position="173"/>
        <end position="197"/>
    </location>
</feature>
<keyword evidence="4" id="KW-1185">Reference proteome</keyword>
<dbReference type="Proteomes" id="UP001501509">
    <property type="component" value="Unassembled WGS sequence"/>
</dbReference>
<comment type="caution">
    <text evidence="3">The sequence shown here is derived from an EMBL/GenBank/DDBJ whole genome shotgun (WGS) entry which is preliminary data.</text>
</comment>
<feature type="transmembrane region" description="Helical" evidence="2">
    <location>
        <begin position="43"/>
        <end position="62"/>
    </location>
</feature>
<feature type="transmembrane region" description="Helical" evidence="2">
    <location>
        <begin position="241"/>
        <end position="263"/>
    </location>
</feature>
<gene>
    <name evidence="3" type="ORF">GCM10010411_41460</name>
</gene>
<protein>
    <recommendedName>
        <fullName evidence="5">Integral membrane protein</fullName>
    </recommendedName>
</protein>
<dbReference type="PANTHER" id="PTHR40761:SF1">
    <property type="entry name" value="CONSERVED INTEGRAL MEMBRANE ALANINE VALINE AND LEUCINE RICH PROTEIN-RELATED"/>
    <property type="match status" value="1"/>
</dbReference>
<keyword evidence="2" id="KW-0812">Transmembrane</keyword>
<feature type="transmembrane region" description="Helical" evidence="2">
    <location>
        <begin position="143"/>
        <end position="161"/>
    </location>
</feature>
<feature type="transmembrane region" description="Helical" evidence="2">
    <location>
        <begin position="217"/>
        <end position="234"/>
    </location>
</feature>
<organism evidence="3 4">
    <name type="scientific">Actinomadura fulvescens</name>
    <dbReference type="NCBI Taxonomy" id="46160"/>
    <lineage>
        <taxon>Bacteria</taxon>
        <taxon>Bacillati</taxon>
        <taxon>Actinomycetota</taxon>
        <taxon>Actinomycetes</taxon>
        <taxon>Streptosporangiales</taxon>
        <taxon>Thermomonosporaceae</taxon>
        <taxon>Actinomadura</taxon>
    </lineage>
</organism>
<name>A0ABN3PXD4_9ACTN</name>
<dbReference type="PANTHER" id="PTHR40761">
    <property type="entry name" value="CONSERVED INTEGRAL MEMBRANE ALANINE VALINE AND LEUCINE RICH PROTEIN-RELATED"/>
    <property type="match status" value="1"/>
</dbReference>
<feature type="transmembrane region" description="Helical" evidence="2">
    <location>
        <begin position="6"/>
        <end position="23"/>
    </location>
</feature>
<evidence type="ECO:0000313" key="3">
    <source>
        <dbReference type="EMBL" id="GAA2603143.1"/>
    </source>
</evidence>
<feature type="compositionally biased region" description="Pro residues" evidence="1">
    <location>
        <begin position="329"/>
        <end position="339"/>
    </location>
</feature>
<keyword evidence="2" id="KW-1133">Transmembrane helix</keyword>
<evidence type="ECO:0000256" key="1">
    <source>
        <dbReference type="SAM" id="MobiDB-lite"/>
    </source>
</evidence>
<feature type="region of interest" description="Disordered" evidence="1">
    <location>
        <begin position="296"/>
        <end position="356"/>
    </location>
</feature>
<sequence length="365" mass="38252">MGAVVLASAAPVAYVAGFALFKTTASRMPRLTGARPLHTTRHLALNPVWLWGLTTLIIGLVSQSLVMTRLPVSVVVPMYGPVMAVLLLVSVSNFGERVTSGERRALTVLLMALLAFAAAGGLLTGDSPTEAGPWDASVPLWKLSLVVVPSLLIPLWLFTVRDKPVDGRHAKRVTGVAFGLGAGVVVGLAESSGASIARIVNEHPWRLEPVLASPHPYIVVVAGLLGAGLAQIGLQRCRLSVVIIVLAVGSKASLWLTGILVYGQPWPKTPGAFLLSGVGLILAAWSVLLIPRHESEPAPTTATVESGPAPRPAPRPARPVLATELAAPVPQPVDVPDPSPGTDVHPPATADPVQLGVRRPVWRLR</sequence>
<dbReference type="RefSeq" id="WP_344543192.1">
    <property type="nucleotide sequence ID" value="NZ_BAAATD010000005.1"/>
</dbReference>
<feature type="transmembrane region" description="Helical" evidence="2">
    <location>
        <begin position="269"/>
        <end position="290"/>
    </location>
</feature>
<dbReference type="EMBL" id="BAAATD010000005">
    <property type="protein sequence ID" value="GAA2603143.1"/>
    <property type="molecule type" value="Genomic_DNA"/>
</dbReference>
<reference evidence="3 4" key="1">
    <citation type="journal article" date="2019" name="Int. J. Syst. Evol. Microbiol.">
        <title>The Global Catalogue of Microorganisms (GCM) 10K type strain sequencing project: providing services to taxonomists for standard genome sequencing and annotation.</title>
        <authorList>
            <consortium name="The Broad Institute Genomics Platform"/>
            <consortium name="The Broad Institute Genome Sequencing Center for Infectious Disease"/>
            <person name="Wu L."/>
            <person name="Ma J."/>
        </authorList>
    </citation>
    <scope>NUCLEOTIDE SEQUENCE [LARGE SCALE GENOMIC DNA]</scope>
    <source>
        <strain evidence="3 4">JCM 6833</strain>
    </source>
</reference>
<evidence type="ECO:0000313" key="4">
    <source>
        <dbReference type="Proteomes" id="UP001501509"/>
    </source>
</evidence>
<feature type="transmembrane region" description="Helical" evidence="2">
    <location>
        <begin position="74"/>
        <end position="94"/>
    </location>
</feature>
<evidence type="ECO:0008006" key="5">
    <source>
        <dbReference type="Google" id="ProtNLM"/>
    </source>
</evidence>
<feature type="transmembrane region" description="Helical" evidence="2">
    <location>
        <begin position="106"/>
        <end position="123"/>
    </location>
</feature>
<accession>A0ABN3PXD4</accession>
<proteinExistence type="predicted"/>
<evidence type="ECO:0000256" key="2">
    <source>
        <dbReference type="SAM" id="Phobius"/>
    </source>
</evidence>